<dbReference type="InterPro" id="IPR006016">
    <property type="entry name" value="UspA"/>
</dbReference>
<dbReference type="Pfam" id="PF00582">
    <property type="entry name" value="Usp"/>
    <property type="match status" value="1"/>
</dbReference>
<proteinExistence type="inferred from homology"/>
<keyword evidence="7" id="KW-1185">Reference proteome</keyword>
<evidence type="ECO:0000256" key="3">
    <source>
        <dbReference type="ARBA" id="ARBA00022490"/>
    </source>
</evidence>
<dbReference type="AlphaFoldDB" id="A0AA34XP49"/>
<evidence type="ECO:0000259" key="5">
    <source>
        <dbReference type="Pfam" id="PF00582"/>
    </source>
</evidence>
<dbReference type="SUPFAM" id="SSF52402">
    <property type="entry name" value="Adenine nucleotide alpha hydrolases-like"/>
    <property type="match status" value="1"/>
</dbReference>
<comment type="function">
    <text evidence="4">Required for resistance to DNA-damaging agents.</text>
</comment>
<dbReference type="RefSeq" id="WP_086049880.1">
    <property type="nucleotide sequence ID" value="NZ_CP017916.1"/>
</dbReference>
<keyword evidence="3" id="KW-0963">Cytoplasm</keyword>
<reference evidence="6 7" key="1">
    <citation type="submission" date="2016-10" db="EMBL/GenBank/DDBJ databases">
        <title>The High Quality Genome of Vibrio splendidus K08M4.</title>
        <authorList>
            <person name="Wendling C."/>
            <person name="Chibani C.M."/>
            <person name="Hertel R."/>
            <person name="Sproer C."/>
            <person name="Bunk B."/>
            <person name="Overmann J."/>
            <person name="Roth O."/>
            <person name="Liesegang H."/>
        </authorList>
    </citation>
    <scope>NUCLEOTIDE SEQUENCE [LARGE SCALE GENOMIC DNA]</scope>
    <source>
        <strain evidence="6 7">K08M4</strain>
    </source>
</reference>
<dbReference type="Gene3D" id="3.40.50.12370">
    <property type="match status" value="1"/>
</dbReference>
<dbReference type="PANTHER" id="PTHR47892">
    <property type="entry name" value="UNIVERSAL STRESS PROTEIN E"/>
    <property type="match status" value="1"/>
</dbReference>
<protein>
    <submittedName>
        <fullName evidence="6">Universal stress protein UspE</fullName>
    </submittedName>
</protein>
<sequence length="288" mass="33155">MNSSNLLTKVCSKPSRRVLRKAVCFAQASSHSLNIYAEDYRRSEEHTFLDFLIKPKESSARYDDFFVQWCNSILEIIEDIHSELELPMMEVNFNLLTGNSWEHKFIKEQKNSTNIFLIDYSKGIIAFQLLRELFSQGHDILLLTDIKWQQPLKVASAIDPLHRSDKNAEIDKEIISRSLELQKRLNAKISLVYCQYVAPYLYRYSKEILAHQKQSITNFLELNKHALLPLRFIKSNPEEGLPDIVKSMGASILVLGACKRTALSRYWSGSTVDTLMANPPCDLLLVNK</sequence>
<organism evidence="6 7">
    <name type="scientific">Vibrio syngnathi</name>
    <dbReference type="NCBI Taxonomy" id="3034029"/>
    <lineage>
        <taxon>Bacteria</taxon>
        <taxon>Pseudomonadati</taxon>
        <taxon>Pseudomonadota</taxon>
        <taxon>Gammaproteobacteria</taxon>
        <taxon>Vibrionales</taxon>
        <taxon>Vibrionaceae</taxon>
        <taxon>Vibrio</taxon>
    </lineage>
</organism>
<evidence type="ECO:0000256" key="2">
    <source>
        <dbReference type="ARBA" id="ARBA00008791"/>
    </source>
</evidence>
<dbReference type="Proteomes" id="UP000194136">
    <property type="component" value="Chromosome 1"/>
</dbReference>
<dbReference type="EMBL" id="CP017916">
    <property type="protein sequence ID" value="ARP38932.1"/>
    <property type="molecule type" value="Genomic_DNA"/>
</dbReference>
<name>A0AA34XP49_9VIBR</name>
<gene>
    <name evidence="6" type="ORF">K08M4_21990</name>
</gene>
<feature type="domain" description="UspA" evidence="5">
    <location>
        <begin position="175"/>
        <end position="286"/>
    </location>
</feature>
<comment type="similarity">
    <text evidence="2">Belongs to the universal stress protein A family.</text>
</comment>
<accession>A0AA34XP49</accession>
<evidence type="ECO:0000313" key="7">
    <source>
        <dbReference type="Proteomes" id="UP000194136"/>
    </source>
</evidence>
<dbReference type="PANTHER" id="PTHR47892:SF1">
    <property type="entry name" value="UNIVERSAL STRESS PROTEIN E"/>
    <property type="match status" value="1"/>
</dbReference>
<dbReference type="KEGG" id="vsy:K08M4_21990"/>
<comment type="subcellular location">
    <subcellularLocation>
        <location evidence="1">Cytoplasm</location>
    </subcellularLocation>
</comment>
<evidence type="ECO:0000256" key="1">
    <source>
        <dbReference type="ARBA" id="ARBA00004496"/>
    </source>
</evidence>
<dbReference type="GO" id="GO:0005737">
    <property type="term" value="C:cytoplasm"/>
    <property type="evidence" value="ECO:0007669"/>
    <property type="project" value="UniProtKB-SubCell"/>
</dbReference>
<evidence type="ECO:0000256" key="4">
    <source>
        <dbReference type="ARBA" id="ARBA00037131"/>
    </source>
</evidence>
<evidence type="ECO:0000313" key="6">
    <source>
        <dbReference type="EMBL" id="ARP38932.1"/>
    </source>
</evidence>